<dbReference type="InterPro" id="IPR006776">
    <property type="entry name" value="SsgB"/>
</dbReference>
<protein>
    <submittedName>
        <fullName evidence="7">SsgA family sporulation/cell division regulator</fullName>
    </submittedName>
</protein>
<dbReference type="Proteomes" id="UP001596496">
    <property type="component" value="Unassembled WGS sequence"/>
</dbReference>
<dbReference type="InterPro" id="IPR038658">
    <property type="entry name" value="SsgB_sf"/>
</dbReference>
<keyword evidence="8" id="KW-1185">Reference proteome</keyword>
<evidence type="ECO:0000256" key="6">
    <source>
        <dbReference type="ARBA" id="ARBA00023306"/>
    </source>
</evidence>
<sequence>MSARVRTTLTLWSADRPEAPIAVTALYQVTDPYAVRLVFPGLPEPWFLARALLVDGLEQPAGEGDVRVAPAEADGWIEITLLPGQDRECRLFVLRVQLASFVTRCCRLVPVGREGEWIDWNRQIALLRQVTS</sequence>
<comment type="subcellular location">
    <subcellularLocation>
        <location evidence="1">Cell septum</location>
    </subcellularLocation>
</comment>
<evidence type="ECO:0000313" key="7">
    <source>
        <dbReference type="EMBL" id="MFC7382195.1"/>
    </source>
</evidence>
<dbReference type="Gene3D" id="2.30.31.20">
    <property type="entry name" value="Sporulation-specific cell division protein SsgB"/>
    <property type="match status" value="1"/>
</dbReference>
<keyword evidence="3" id="KW-0132">Cell division</keyword>
<organism evidence="7 8">
    <name type="scientific">Sphaerisporangium rhizosphaerae</name>
    <dbReference type="NCBI Taxonomy" id="2269375"/>
    <lineage>
        <taxon>Bacteria</taxon>
        <taxon>Bacillati</taxon>
        <taxon>Actinomycetota</taxon>
        <taxon>Actinomycetes</taxon>
        <taxon>Streptosporangiales</taxon>
        <taxon>Streptosporangiaceae</taxon>
        <taxon>Sphaerisporangium</taxon>
    </lineage>
</organism>
<evidence type="ECO:0000256" key="4">
    <source>
        <dbReference type="ARBA" id="ARBA00022969"/>
    </source>
</evidence>
<evidence type="ECO:0000256" key="5">
    <source>
        <dbReference type="ARBA" id="ARBA00023210"/>
    </source>
</evidence>
<evidence type="ECO:0000256" key="1">
    <source>
        <dbReference type="ARBA" id="ARBA00004431"/>
    </source>
</evidence>
<dbReference type="Pfam" id="PF04686">
    <property type="entry name" value="SsgA"/>
    <property type="match status" value="1"/>
</dbReference>
<comment type="similarity">
    <text evidence="2">Belongs to the SsgA family.</text>
</comment>
<gene>
    <name evidence="7" type="ORF">ACFQSB_08260</name>
</gene>
<keyword evidence="4" id="KW-0749">Sporulation</keyword>
<dbReference type="EMBL" id="JBHTCG010000004">
    <property type="protein sequence ID" value="MFC7382195.1"/>
    <property type="molecule type" value="Genomic_DNA"/>
</dbReference>
<accession>A0ABW2P176</accession>
<evidence type="ECO:0000256" key="2">
    <source>
        <dbReference type="ARBA" id="ARBA00009323"/>
    </source>
</evidence>
<name>A0ABW2P176_9ACTN</name>
<keyword evidence="6" id="KW-0131">Cell cycle</keyword>
<comment type="caution">
    <text evidence="7">The sequence shown here is derived from an EMBL/GenBank/DDBJ whole genome shotgun (WGS) entry which is preliminary data.</text>
</comment>
<evidence type="ECO:0000313" key="8">
    <source>
        <dbReference type="Proteomes" id="UP001596496"/>
    </source>
</evidence>
<proteinExistence type="inferred from homology"/>
<reference evidence="8" key="1">
    <citation type="journal article" date="2019" name="Int. J. Syst. Evol. Microbiol.">
        <title>The Global Catalogue of Microorganisms (GCM) 10K type strain sequencing project: providing services to taxonomists for standard genome sequencing and annotation.</title>
        <authorList>
            <consortium name="The Broad Institute Genomics Platform"/>
            <consortium name="The Broad Institute Genome Sequencing Center for Infectious Disease"/>
            <person name="Wu L."/>
            <person name="Ma J."/>
        </authorList>
    </citation>
    <scope>NUCLEOTIDE SEQUENCE [LARGE SCALE GENOMIC DNA]</scope>
    <source>
        <strain evidence="8">CECT 7649</strain>
    </source>
</reference>
<dbReference type="RefSeq" id="WP_380825356.1">
    <property type="nucleotide sequence ID" value="NZ_JBHTCG010000004.1"/>
</dbReference>
<keyword evidence="5" id="KW-0717">Septation</keyword>
<evidence type="ECO:0000256" key="3">
    <source>
        <dbReference type="ARBA" id="ARBA00022618"/>
    </source>
</evidence>